<feature type="compositionally biased region" description="Low complexity" evidence="1">
    <location>
        <begin position="27"/>
        <end position="41"/>
    </location>
</feature>
<reference evidence="2" key="1">
    <citation type="submission" date="2013-04" db="EMBL/GenBank/DDBJ databases">
        <title>The Genome Sequence of Fonticula alba ATCC 38817.</title>
        <authorList>
            <consortium name="The Broad Institute Genomics Platform"/>
            <person name="Russ C."/>
            <person name="Cuomo C."/>
            <person name="Burger G."/>
            <person name="Gray M.W."/>
            <person name="Holland P.W.H."/>
            <person name="King N."/>
            <person name="Lang F.B.F."/>
            <person name="Roger A.J."/>
            <person name="Ruiz-Trillo I."/>
            <person name="Brown M."/>
            <person name="Walker B."/>
            <person name="Young S."/>
            <person name="Zeng Q."/>
            <person name="Gargeya S."/>
            <person name="Fitzgerald M."/>
            <person name="Haas B."/>
            <person name="Abouelleil A."/>
            <person name="Allen A.W."/>
            <person name="Alvarado L."/>
            <person name="Arachchi H.M."/>
            <person name="Berlin A.M."/>
            <person name="Chapman S.B."/>
            <person name="Gainer-Dewar J."/>
            <person name="Goldberg J."/>
            <person name="Griggs A."/>
            <person name="Gujja S."/>
            <person name="Hansen M."/>
            <person name="Howarth C."/>
            <person name="Imamovic A."/>
            <person name="Ireland A."/>
            <person name="Larimer J."/>
            <person name="McCowan C."/>
            <person name="Murphy C."/>
            <person name="Pearson M."/>
            <person name="Poon T.W."/>
            <person name="Priest M."/>
            <person name="Roberts A."/>
            <person name="Saif S."/>
            <person name="Shea T."/>
            <person name="Sisk P."/>
            <person name="Sykes S."/>
            <person name="Wortman J."/>
            <person name="Nusbaum C."/>
            <person name="Birren B."/>
        </authorList>
    </citation>
    <scope>NUCLEOTIDE SEQUENCE [LARGE SCALE GENOMIC DNA]</scope>
    <source>
        <strain evidence="2">ATCC 38817</strain>
    </source>
</reference>
<feature type="compositionally biased region" description="Basic residues" evidence="1">
    <location>
        <begin position="8"/>
        <end position="22"/>
    </location>
</feature>
<proteinExistence type="predicted"/>
<feature type="region of interest" description="Disordered" evidence="1">
    <location>
        <begin position="1"/>
        <end position="41"/>
    </location>
</feature>
<dbReference type="AlphaFoldDB" id="A0A058ZD44"/>
<accession>A0A058ZD44</accession>
<organism evidence="2">
    <name type="scientific">Fonticula alba</name>
    <name type="common">Slime mold</name>
    <dbReference type="NCBI Taxonomy" id="691883"/>
    <lineage>
        <taxon>Eukaryota</taxon>
        <taxon>Rotosphaerida</taxon>
        <taxon>Fonticulaceae</taxon>
        <taxon>Fonticula</taxon>
    </lineage>
</organism>
<dbReference type="Proteomes" id="UP000030693">
    <property type="component" value="Unassembled WGS sequence"/>
</dbReference>
<feature type="region of interest" description="Disordered" evidence="1">
    <location>
        <begin position="195"/>
        <end position="251"/>
    </location>
</feature>
<keyword evidence="3" id="KW-1185">Reference proteome</keyword>
<evidence type="ECO:0000256" key="1">
    <source>
        <dbReference type="SAM" id="MobiDB-lite"/>
    </source>
</evidence>
<dbReference type="GeneID" id="20526450"/>
<name>A0A058ZD44_FONAL</name>
<protein>
    <submittedName>
        <fullName evidence="2">Uncharacterized protein</fullName>
    </submittedName>
</protein>
<sequence length="340" mass="37016">MRALSPGRRTRPPFSRHRRPRQKRDSLPFLPSPSSLAPPLSLSLSPRLSCRCLPFFVDSAYAVGSGERERGGGRPGALGADVCPFPRMCLSRWCACLSLPSRGEGRAACHACVCEDLPGVWEHLSSDAPSVQMHRVHAWPIHTWRGGSLSDGHSHIRRYTRWRRRACSVATAQSIVLGPQRHILHPVFSSFTPSPAPPFAGGGDGAMGEGGGSGMAAETEPPTDRGKDARREREREREIDRHTSPRAAASEERGKWGFCRPSRIFLSLPAPLSSLLPPPPCDVIPSFSLSLSLAFLLLLSLWPCLCSLSRRAAAGRKSVLMRPSVQASPFSCVAHTRSLA</sequence>
<dbReference type="EMBL" id="KB932202">
    <property type="protein sequence ID" value="KCV72330.1"/>
    <property type="molecule type" value="Genomic_DNA"/>
</dbReference>
<feature type="compositionally biased region" description="Gly residues" evidence="1">
    <location>
        <begin position="200"/>
        <end position="214"/>
    </location>
</feature>
<evidence type="ECO:0000313" key="2">
    <source>
        <dbReference type="EMBL" id="KCV72330.1"/>
    </source>
</evidence>
<feature type="compositionally biased region" description="Basic and acidic residues" evidence="1">
    <location>
        <begin position="222"/>
        <end position="251"/>
    </location>
</feature>
<gene>
    <name evidence="2" type="ORF">H696_01725</name>
</gene>
<evidence type="ECO:0000313" key="3">
    <source>
        <dbReference type="Proteomes" id="UP000030693"/>
    </source>
</evidence>
<dbReference type="RefSeq" id="XP_009493908.1">
    <property type="nucleotide sequence ID" value="XM_009495633.1"/>
</dbReference>